<evidence type="ECO:0000256" key="5">
    <source>
        <dbReference type="ARBA" id="ARBA00022989"/>
    </source>
</evidence>
<feature type="transmembrane region" description="Helical" evidence="7">
    <location>
        <begin position="181"/>
        <end position="203"/>
    </location>
</feature>
<dbReference type="SUPFAM" id="SSF161098">
    <property type="entry name" value="MetI-like"/>
    <property type="match status" value="1"/>
</dbReference>
<evidence type="ECO:0000256" key="2">
    <source>
        <dbReference type="ARBA" id="ARBA00022448"/>
    </source>
</evidence>
<dbReference type="PANTHER" id="PTHR30193:SF44">
    <property type="entry name" value="LACTOSE TRANSPORT SYSTEM PERMEASE PROTEIN LACF"/>
    <property type="match status" value="1"/>
</dbReference>
<evidence type="ECO:0000256" key="3">
    <source>
        <dbReference type="ARBA" id="ARBA00022475"/>
    </source>
</evidence>
<dbReference type="CDD" id="cd06261">
    <property type="entry name" value="TM_PBP2"/>
    <property type="match status" value="1"/>
</dbReference>
<dbReference type="GO" id="GO:0005886">
    <property type="term" value="C:plasma membrane"/>
    <property type="evidence" value="ECO:0007669"/>
    <property type="project" value="UniProtKB-SubCell"/>
</dbReference>
<keyword evidence="5 7" id="KW-1133">Transmembrane helix</keyword>
<dbReference type="Gene3D" id="1.10.3720.10">
    <property type="entry name" value="MetI-like"/>
    <property type="match status" value="1"/>
</dbReference>
<comment type="similarity">
    <text evidence="7">Belongs to the binding-protein-dependent transport system permease family.</text>
</comment>
<keyword evidence="9" id="KW-0762">Sugar transport</keyword>
<evidence type="ECO:0000313" key="10">
    <source>
        <dbReference type="Proteomes" id="UP000236311"/>
    </source>
</evidence>
<dbReference type="PANTHER" id="PTHR30193">
    <property type="entry name" value="ABC TRANSPORTER PERMEASE PROTEIN"/>
    <property type="match status" value="1"/>
</dbReference>
<evidence type="ECO:0000256" key="4">
    <source>
        <dbReference type="ARBA" id="ARBA00022692"/>
    </source>
</evidence>
<dbReference type="RefSeq" id="WP_103238080.1">
    <property type="nucleotide sequence ID" value="NZ_JANJZD010000003.1"/>
</dbReference>
<proteinExistence type="inferred from homology"/>
<organism evidence="9 10">
    <name type="scientific">Acetatifactor muris</name>
    <dbReference type="NCBI Taxonomy" id="879566"/>
    <lineage>
        <taxon>Bacteria</taxon>
        <taxon>Bacillati</taxon>
        <taxon>Bacillota</taxon>
        <taxon>Clostridia</taxon>
        <taxon>Lachnospirales</taxon>
        <taxon>Lachnospiraceae</taxon>
        <taxon>Acetatifactor</taxon>
    </lineage>
</organism>
<keyword evidence="4 7" id="KW-0812">Transmembrane</keyword>
<keyword evidence="3" id="KW-1003">Cell membrane</keyword>
<gene>
    <name evidence="9" type="primary">yteP_8</name>
    <name evidence="9" type="ORF">AMURIS_00667</name>
</gene>
<feature type="transmembrane region" description="Helical" evidence="7">
    <location>
        <begin position="141"/>
        <end position="161"/>
    </location>
</feature>
<evidence type="ECO:0000259" key="8">
    <source>
        <dbReference type="PROSITE" id="PS50928"/>
    </source>
</evidence>
<dbReference type="PROSITE" id="PS50928">
    <property type="entry name" value="ABC_TM1"/>
    <property type="match status" value="1"/>
</dbReference>
<dbReference type="OrthoDB" id="2637002at2"/>
<feature type="transmembrane region" description="Helical" evidence="7">
    <location>
        <begin position="99"/>
        <end position="120"/>
    </location>
</feature>
<keyword evidence="2 7" id="KW-0813">Transport</keyword>
<feature type="transmembrane region" description="Helical" evidence="7">
    <location>
        <begin position="235"/>
        <end position="256"/>
    </location>
</feature>
<evidence type="ECO:0000256" key="7">
    <source>
        <dbReference type="RuleBase" id="RU363032"/>
    </source>
</evidence>
<dbReference type="InterPro" id="IPR051393">
    <property type="entry name" value="ABC_transporter_permease"/>
</dbReference>
<dbReference type="AlphaFoldDB" id="A0A2K4ZBY5"/>
<feature type="transmembrane region" description="Helical" evidence="7">
    <location>
        <begin position="34"/>
        <end position="50"/>
    </location>
</feature>
<dbReference type="GO" id="GO:0055085">
    <property type="term" value="P:transmembrane transport"/>
    <property type="evidence" value="ECO:0007669"/>
    <property type="project" value="InterPro"/>
</dbReference>
<keyword evidence="10" id="KW-1185">Reference proteome</keyword>
<dbReference type="Pfam" id="PF00528">
    <property type="entry name" value="BPD_transp_1"/>
    <property type="match status" value="1"/>
</dbReference>
<dbReference type="InterPro" id="IPR035906">
    <property type="entry name" value="MetI-like_sf"/>
</dbReference>
<dbReference type="InterPro" id="IPR000515">
    <property type="entry name" value="MetI-like"/>
</dbReference>
<name>A0A2K4ZBY5_9FIRM</name>
<dbReference type="Proteomes" id="UP000236311">
    <property type="component" value="Unassembled WGS sequence"/>
</dbReference>
<reference evidence="9 10" key="1">
    <citation type="submission" date="2018-01" db="EMBL/GenBank/DDBJ databases">
        <authorList>
            <person name="Gaut B.S."/>
            <person name="Morton B.R."/>
            <person name="Clegg M.T."/>
            <person name="Duvall M.R."/>
        </authorList>
    </citation>
    <scope>NUCLEOTIDE SEQUENCE [LARGE SCALE GENOMIC DNA]</scope>
    <source>
        <strain evidence="9">GP69</strain>
    </source>
</reference>
<protein>
    <submittedName>
        <fullName evidence="9">Putative multiple-sugar transport system permease YteP</fullName>
    </submittedName>
</protein>
<feature type="transmembrane region" description="Helical" evidence="7">
    <location>
        <begin position="288"/>
        <end position="307"/>
    </location>
</feature>
<feature type="domain" description="ABC transmembrane type-1" evidence="8">
    <location>
        <begin position="95"/>
        <end position="313"/>
    </location>
</feature>
<evidence type="ECO:0000256" key="6">
    <source>
        <dbReference type="ARBA" id="ARBA00023136"/>
    </source>
</evidence>
<comment type="subcellular location">
    <subcellularLocation>
        <location evidence="1 7">Cell membrane</location>
        <topology evidence="1 7">Multi-pass membrane protein</topology>
    </subcellularLocation>
</comment>
<sequence>MKDRRNNLQKNKLAKNDKNMRPRKGVLSYMRRHWIFYAMLALPILYYYLFSYRAMPGVVIAFKNFNMFKGIWESPWVGLEYFERVAQSKTFWLSVRNMMTLNILGLVLGFPLPIILALFLNEISRATFKKTIQTVIYLPHFISWSVVGGMMYQIFASSGLVNTIIKGMGGQAVPFLSSNGWWIFTYFIVGVWKSIGWNTIIYLSAMTGIDQEIYEAARVDGCSRFRMMTAITVPCIKDTVAIMLILAVGGLASIGFEQPFVMQNSTVMEVADVVSTFVYRVGLEQGKFSIGTAVGLAQSVINFALVLSANAISKRVSGNGIW</sequence>
<dbReference type="EMBL" id="OFSM01000003">
    <property type="protein sequence ID" value="SOY27962.1"/>
    <property type="molecule type" value="Genomic_DNA"/>
</dbReference>
<keyword evidence="6 7" id="KW-0472">Membrane</keyword>
<evidence type="ECO:0000256" key="1">
    <source>
        <dbReference type="ARBA" id="ARBA00004651"/>
    </source>
</evidence>
<accession>A0A2K4ZBY5</accession>
<evidence type="ECO:0000313" key="9">
    <source>
        <dbReference type="EMBL" id="SOY27962.1"/>
    </source>
</evidence>